<gene>
    <name evidence="1" type="ORF">FGO68_gene480</name>
</gene>
<comment type="caution">
    <text evidence="1">The sequence shown here is derived from an EMBL/GenBank/DDBJ whole genome shotgun (WGS) entry which is preliminary data.</text>
</comment>
<reference evidence="1" key="1">
    <citation type="submission" date="2019-06" db="EMBL/GenBank/DDBJ databases">
        <authorList>
            <person name="Zheng W."/>
        </authorList>
    </citation>
    <scope>NUCLEOTIDE SEQUENCE</scope>
    <source>
        <strain evidence="1">QDHG01</strain>
    </source>
</reference>
<protein>
    <submittedName>
        <fullName evidence="1">Uncharacterized protein</fullName>
    </submittedName>
</protein>
<evidence type="ECO:0000313" key="2">
    <source>
        <dbReference type="Proteomes" id="UP000785679"/>
    </source>
</evidence>
<keyword evidence="2" id="KW-1185">Reference proteome</keyword>
<evidence type="ECO:0000313" key="1">
    <source>
        <dbReference type="EMBL" id="TNV84009.1"/>
    </source>
</evidence>
<dbReference type="EMBL" id="RRYP01003224">
    <property type="protein sequence ID" value="TNV84009.1"/>
    <property type="molecule type" value="Genomic_DNA"/>
</dbReference>
<sequence>MKKQASSLGRVSEVLCSIKIYLEWKKSQSSQVRPIVKETKSLGEYAFQMRHSCQGCWWQNNPENVAESCPVHLSRPVFREVKRRRQCLNLQQTISSPTDGNVDGSTPCYYFPSNYWIVFCSDIALQLDGVKIPGPQCESRRPLFNDCS</sequence>
<organism evidence="1 2">
    <name type="scientific">Halteria grandinella</name>
    <dbReference type="NCBI Taxonomy" id="5974"/>
    <lineage>
        <taxon>Eukaryota</taxon>
        <taxon>Sar</taxon>
        <taxon>Alveolata</taxon>
        <taxon>Ciliophora</taxon>
        <taxon>Intramacronucleata</taxon>
        <taxon>Spirotrichea</taxon>
        <taxon>Stichotrichia</taxon>
        <taxon>Sporadotrichida</taxon>
        <taxon>Halteriidae</taxon>
        <taxon>Halteria</taxon>
    </lineage>
</organism>
<proteinExistence type="predicted"/>
<name>A0A8J8P1D1_HALGN</name>
<dbReference type="Proteomes" id="UP000785679">
    <property type="component" value="Unassembled WGS sequence"/>
</dbReference>
<dbReference type="AlphaFoldDB" id="A0A8J8P1D1"/>
<accession>A0A8J8P1D1</accession>